<dbReference type="FunFam" id="1.20.58.60:FF:000004">
    <property type="entry name" value="Actinin alpha 1"/>
    <property type="match status" value="1"/>
</dbReference>
<dbReference type="GeneTree" id="ENSGT00940000159343"/>
<dbReference type="SMART" id="SM00054">
    <property type="entry name" value="EFh"/>
    <property type="match status" value="2"/>
</dbReference>
<sequence>MVDYHAANNQSSTGGVQTYMEQENDWDRDMLLDPAWERQQRKTFTAWCNSHLRKSGTQIENIEEDFRDGLKLMLLLEVIAGERLPKPERGKMRVHKINNVNKALDFIASKGVKLVSIGAEEIVDGNAKMTLGMIWTIILRFAIQDISVEETSAKEGLLLWCQRKTAPYKNVNVQNFHISWKDGLAFNALIHRHRPDLIDYDSLRKDDPVTNLNNAFEVAEKHLDIPKMLDAEDIVNTARPDEKAIMTYVSSFYHAFSGAQKVSFSQKCQLEISFNTLQTKLRLSNRPAFMPSEGRMVSDINGAWHTLEGAEKGYEEWILSEIRRLERLEHLAEKFHQKAAIHESWTDGKEAMLTQKDYETSTLSEVKALLRKHEAFESDLAAHQDRVEQIAAIAQELNELDYYDSASVNGRCQKICDQWDVLGTLTQNRKESLERTEKQLESIDELYLEYAKRAAPFNNWMEGAMEDLQDMFIVHNIEEIQGLITAHEQFKSTLAEANKEREAIQAIQAEVHKIAQSNGIKLSGANPYTTITPASIDSKWKKVGLQPAMDMVPLRDNALQDELNKQNSNDTLRAKFATQANTVGAYIQAKMEEIGRISIEMNGTLEDQLTHLKEYQKTIMSYMPEINTLEGYHQLIQEALIFDNQYTSYTMEHLRVGWEQLLTTIARTINEVENQILTRDAKGISQEQLYEYRASFNHFDKDHSGALQAEEFKACLISLGYDGDSEFARIMGIVDPNGSGAVTFQAFIDFMSRETTDTDTADQVIASFKILAADKPFITAEELRRELPPDQAEYCIARMAPYTGPNAIPGALDYMSFSTALYGESDL</sequence>
<evidence type="ECO:0000313" key="10">
    <source>
        <dbReference type="Proteomes" id="UP000694568"/>
    </source>
</evidence>
<dbReference type="PROSITE" id="PS00020">
    <property type="entry name" value="ACTININ_2"/>
    <property type="match status" value="1"/>
</dbReference>
<dbReference type="InterPro" id="IPR018159">
    <property type="entry name" value="Spectrin/alpha-actinin"/>
</dbReference>
<feature type="domain" description="Calponin-homology (CH)" evidence="7">
    <location>
        <begin position="151"/>
        <end position="257"/>
    </location>
</feature>
<keyword evidence="6" id="KW-0175">Coiled coil</keyword>
<evidence type="ECO:0000259" key="8">
    <source>
        <dbReference type="PROSITE" id="PS50222"/>
    </source>
</evidence>
<dbReference type="AlphaFoldDB" id="A0A8D0D629"/>
<dbReference type="Gene3D" id="1.20.58.60">
    <property type="match status" value="3"/>
</dbReference>
<name>A0A8D0D629_SANLU</name>
<protein>
    <submittedName>
        <fullName evidence="9">Actinin alpha 4</fullName>
    </submittedName>
</protein>
<dbReference type="Ensembl" id="ENSSLUT00000037122.1">
    <property type="protein sequence ID" value="ENSSLUP00000036009.1"/>
    <property type="gene ID" value="ENSSLUG00000014943.1"/>
</dbReference>
<dbReference type="PROSITE" id="PS00018">
    <property type="entry name" value="EF_HAND_1"/>
    <property type="match status" value="1"/>
</dbReference>
<dbReference type="CDD" id="cd21214">
    <property type="entry name" value="CH_ACTN_rpt1"/>
    <property type="match status" value="1"/>
</dbReference>
<evidence type="ECO:0000256" key="5">
    <source>
        <dbReference type="ARBA" id="ARBA00023203"/>
    </source>
</evidence>
<dbReference type="InterPro" id="IPR036872">
    <property type="entry name" value="CH_dom_sf"/>
</dbReference>
<dbReference type="InterPro" id="IPR014837">
    <property type="entry name" value="EF-hand_Ca_insen"/>
</dbReference>
<gene>
    <name evidence="9" type="primary">actn4</name>
</gene>
<evidence type="ECO:0000256" key="3">
    <source>
        <dbReference type="ARBA" id="ARBA00022737"/>
    </source>
</evidence>
<dbReference type="GO" id="GO:0005509">
    <property type="term" value="F:calcium ion binding"/>
    <property type="evidence" value="ECO:0007669"/>
    <property type="project" value="InterPro"/>
</dbReference>
<organism evidence="9 10">
    <name type="scientific">Sander lucioperca</name>
    <name type="common">Pike-perch</name>
    <name type="synonym">Perca lucioperca</name>
    <dbReference type="NCBI Taxonomy" id="283035"/>
    <lineage>
        <taxon>Eukaryota</taxon>
        <taxon>Metazoa</taxon>
        <taxon>Chordata</taxon>
        <taxon>Craniata</taxon>
        <taxon>Vertebrata</taxon>
        <taxon>Euteleostomi</taxon>
        <taxon>Actinopterygii</taxon>
        <taxon>Neopterygii</taxon>
        <taxon>Teleostei</taxon>
        <taxon>Neoteleostei</taxon>
        <taxon>Acanthomorphata</taxon>
        <taxon>Eupercaria</taxon>
        <taxon>Perciformes</taxon>
        <taxon>Percoidei</taxon>
        <taxon>Percidae</taxon>
        <taxon>Luciopercinae</taxon>
        <taxon>Sander</taxon>
    </lineage>
</organism>
<feature type="domain" description="Calponin-homology (CH)" evidence="7">
    <location>
        <begin position="38"/>
        <end position="142"/>
    </location>
</feature>
<dbReference type="Gene3D" id="1.10.418.10">
    <property type="entry name" value="Calponin-like domain"/>
    <property type="match status" value="2"/>
</dbReference>
<dbReference type="CDD" id="cd00051">
    <property type="entry name" value="EFh"/>
    <property type="match status" value="1"/>
</dbReference>
<evidence type="ECO:0000256" key="6">
    <source>
        <dbReference type="SAM" id="Coils"/>
    </source>
</evidence>
<feature type="coiled-coil region" evidence="6">
    <location>
        <begin position="366"/>
        <end position="400"/>
    </location>
</feature>
<dbReference type="Pfam" id="PF08726">
    <property type="entry name" value="EFhand_Ca_insen"/>
    <property type="match status" value="1"/>
</dbReference>
<dbReference type="FunFam" id="1.20.58.60:FF:000005">
    <property type="entry name" value="Actinin alpha 1"/>
    <property type="match status" value="1"/>
</dbReference>
<dbReference type="PANTHER" id="PTHR11915">
    <property type="entry name" value="SPECTRIN/FILAMIN RELATED CYTOSKELETAL PROTEIN"/>
    <property type="match status" value="1"/>
</dbReference>
<dbReference type="Pfam" id="PF13499">
    <property type="entry name" value="EF-hand_7"/>
    <property type="match status" value="1"/>
</dbReference>
<dbReference type="InterPro" id="IPR011992">
    <property type="entry name" value="EF-hand-dom_pair"/>
</dbReference>
<dbReference type="InterPro" id="IPR002017">
    <property type="entry name" value="Spectrin_repeat"/>
</dbReference>
<accession>A0A8D0D629</accession>
<dbReference type="FunFam" id="1.10.238.10:FF:000004">
    <property type="entry name" value="Actinin alpha 1"/>
    <property type="match status" value="1"/>
</dbReference>
<comment type="similarity">
    <text evidence="1">Belongs to the alpha-actinin family.</text>
</comment>
<dbReference type="PROSITE" id="PS50222">
    <property type="entry name" value="EF_HAND_2"/>
    <property type="match status" value="1"/>
</dbReference>
<dbReference type="FunFam" id="1.20.58.60:FF:000003">
    <property type="entry name" value="Actinin, alpha 1"/>
    <property type="match status" value="1"/>
</dbReference>
<dbReference type="PROSITE" id="PS00019">
    <property type="entry name" value="ACTININ_1"/>
    <property type="match status" value="1"/>
</dbReference>
<evidence type="ECO:0000259" key="7">
    <source>
        <dbReference type="PROSITE" id="PS50021"/>
    </source>
</evidence>
<dbReference type="GO" id="GO:0003779">
    <property type="term" value="F:actin binding"/>
    <property type="evidence" value="ECO:0007669"/>
    <property type="project" value="UniProtKB-KW"/>
</dbReference>
<dbReference type="InterPro" id="IPR002048">
    <property type="entry name" value="EF_hand_dom"/>
</dbReference>
<keyword evidence="5" id="KW-0009">Actin-binding</keyword>
<proteinExistence type="inferred from homology"/>
<dbReference type="Proteomes" id="UP000694568">
    <property type="component" value="Unplaced"/>
</dbReference>
<keyword evidence="3" id="KW-0677">Repeat</keyword>
<reference evidence="9" key="2">
    <citation type="submission" date="2025-09" db="UniProtKB">
        <authorList>
            <consortium name="Ensembl"/>
        </authorList>
    </citation>
    <scope>IDENTIFICATION</scope>
</reference>
<dbReference type="FunFam" id="1.10.418.10:FF:000005">
    <property type="entry name" value="Actinin alpha 4"/>
    <property type="match status" value="1"/>
</dbReference>
<dbReference type="CDD" id="cd21216">
    <property type="entry name" value="CH_ACTN_rpt2"/>
    <property type="match status" value="1"/>
</dbReference>
<dbReference type="SUPFAM" id="SSF47473">
    <property type="entry name" value="EF-hand"/>
    <property type="match status" value="1"/>
</dbReference>
<dbReference type="CDD" id="cd00176">
    <property type="entry name" value="SPEC"/>
    <property type="match status" value="1"/>
</dbReference>
<dbReference type="Pfam" id="PF00435">
    <property type="entry name" value="Spectrin"/>
    <property type="match status" value="3"/>
</dbReference>
<dbReference type="SMART" id="SM00150">
    <property type="entry name" value="SPEC"/>
    <property type="match status" value="2"/>
</dbReference>
<evidence type="ECO:0000256" key="4">
    <source>
        <dbReference type="ARBA" id="ARBA00022837"/>
    </source>
</evidence>
<dbReference type="SUPFAM" id="SSF47576">
    <property type="entry name" value="Calponin-homology domain, CH-domain"/>
    <property type="match status" value="1"/>
</dbReference>
<keyword evidence="4" id="KW-0106">Calcium</keyword>
<dbReference type="InterPro" id="IPR018247">
    <property type="entry name" value="EF_Hand_1_Ca_BS"/>
</dbReference>
<dbReference type="SMART" id="SM00033">
    <property type="entry name" value="CH"/>
    <property type="match status" value="2"/>
</dbReference>
<dbReference type="PROSITE" id="PS50021">
    <property type="entry name" value="CH"/>
    <property type="match status" value="2"/>
</dbReference>
<dbReference type="SUPFAM" id="SSF46966">
    <property type="entry name" value="Spectrin repeat"/>
    <property type="match status" value="4"/>
</dbReference>
<dbReference type="Gene3D" id="1.10.238.10">
    <property type="entry name" value="EF-hand"/>
    <property type="match status" value="2"/>
</dbReference>
<reference evidence="9" key="1">
    <citation type="submission" date="2025-08" db="UniProtKB">
        <authorList>
            <consortium name="Ensembl"/>
        </authorList>
    </citation>
    <scope>IDENTIFICATION</scope>
</reference>
<dbReference type="SMART" id="SM01184">
    <property type="entry name" value="efhand_Ca_insen"/>
    <property type="match status" value="1"/>
</dbReference>
<dbReference type="InterPro" id="IPR001715">
    <property type="entry name" value="CH_dom"/>
</dbReference>
<keyword evidence="2" id="KW-0479">Metal-binding</keyword>
<dbReference type="InterPro" id="IPR001589">
    <property type="entry name" value="Actinin_actin-bd_CS"/>
</dbReference>
<evidence type="ECO:0000256" key="2">
    <source>
        <dbReference type="ARBA" id="ARBA00022723"/>
    </source>
</evidence>
<evidence type="ECO:0000313" key="9">
    <source>
        <dbReference type="Ensembl" id="ENSSLUP00000036009.1"/>
    </source>
</evidence>
<keyword evidence="10" id="KW-1185">Reference proteome</keyword>
<feature type="domain" description="EF-hand" evidence="8">
    <location>
        <begin position="687"/>
        <end position="722"/>
    </location>
</feature>
<dbReference type="FunFam" id="1.10.418.10:FF:000001">
    <property type="entry name" value="Actinin alpha 1"/>
    <property type="match status" value="1"/>
</dbReference>
<dbReference type="Pfam" id="PF00307">
    <property type="entry name" value="CH"/>
    <property type="match status" value="2"/>
</dbReference>
<evidence type="ECO:0000256" key="1">
    <source>
        <dbReference type="ARBA" id="ARBA00010255"/>
    </source>
</evidence>